<evidence type="ECO:0000313" key="3">
    <source>
        <dbReference type="EMBL" id="BEQ16010.1"/>
    </source>
</evidence>
<dbReference type="PANTHER" id="PTHR43214:SF38">
    <property type="entry name" value="NITRATE_NITRITE RESPONSE REGULATOR PROTEIN NARL"/>
    <property type="match status" value="1"/>
</dbReference>
<evidence type="ECO:0000256" key="1">
    <source>
        <dbReference type="ARBA" id="ARBA00023125"/>
    </source>
</evidence>
<gene>
    <name evidence="3" type="ORF">FAK_30760</name>
</gene>
<accession>A0AAU9EJ35</accession>
<evidence type="ECO:0000259" key="2">
    <source>
        <dbReference type="PROSITE" id="PS50043"/>
    </source>
</evidence>
<keyword evidence="4" id="KW-1185">Reference proteome</keyword>
<organism evidence="3 4">
    <name type="scientific">Desulfoferula mesophila</name>
    <dbReference type="NCBI Taxonomy" id="3058419"/>
    <lineage>
        <taxon>Bacteria</taxon>
        <taxon>Pseudomonadati</taxon>
        <taxon>Thermodesulfobacteriota</taxon>
        <taxon>Desulfarculia</taxon>
        <taxon>Desulfarculales</taxon>
        <taxon>Desulfarculaceae</taxon>
        <taxon>Desulfoferula</taxon>
    </lineage>
</organism>
<dbReference type="GO" id="GO:0003677">
    <property type="term" value="F:DNA binding"/>
    <property type="evidence" value="ECO:0007669"/>
    <property type="project" value="UniProtKB-KW"/>
</dbReference>
<dbReference type="InterPro" id="IPR016032">
    <property type="entry name" value="Sig_transdc_resp-reg_C-effctor"/>
</dbReference>
<dbReference type="GO" id="GO:0006355">
    <property type="term" value="P:regulation of DNA-templated transcription"/>
    <property type="evidence" value="ECO:0007669"/>
    <property type="project" value="InterPro"/>
</dbReference>
<dbReference type="SMART" id="SM00421">
    <property type="entry name" value="HTH_LUXR"/>
    <property type="match status" value="1"/>
</dbReference>
<dbReference type="Proteomes" id="UP001366166">
    <property type="component" value="Chromosome"/>
</dbReference>
<dbReference type="InterPro" id="IPR036388">
    <property type="entry name" value="WH-like_DNA-bd_sf"/>
</dbReference>
<dbReference type="PANTHER" id="PTHR43214">
    <property type="entry name" value="TWO-COMPONENT RESPONSE REGULATOR"/>
    <property type="match status" value="1"/>
</dbReference>
<name>A0AAU9EJ35_9BACT</name>
<dbReference type="Gene3D" id="3.40.50.2300">
    <property type="match status" value="1"/>
</dbReference>
<evidence type="ECO:0000313" key="4">
    <source>
        <dbReference type="Proteomes" id="UP001366166"/>
    </source>
</evidence>
<dbReference type="Gene3D" id="1.10.10.10">
    <property type="entry name" value="Winged helix-like DNA-binding domain superfamily/Winged helix DNA-binding domain"/>
    <property type="match status" value="1"/>
</dbReference>
<protein>
    <recommendedName>
        <fullName evidence="2">HTH luxR-type domain-containing protein</fullName>
    </recommendedName>
</protein>
<reference evidence="4" key="1">
    <citation type="journal article" date="2023" name="Arch. Microbiol.">
        <title>Desulfoferula mesophilus gen. nov. sp. nov., a mesophilic sulfate-reducing bacterium isolated from a brackish lake sediment.</title>
        <authorList>
            <person name="Watanabe T."/>
            <person name="Yabe T."/>
            <person name="Tsuji J.M."/>
            <person name="Fukui M."/>
        </authorList>
    </citation>
    <scope>NUCLEOTIDE SEQUENCE [LARGE SCALE GENOMIC DNA]</scope>
    <source>
        <strain evidence="4">12FAK</strain>
    </source>
</reference>
<dbReference type="InterPro" id="IPR039420">
    <property type="entry name" value="WalR-like"/>
</dbReference>
<dbReference type="PRINTS" id="PR00038">
    <property type="entry name" value="HTHLUXR"/>
</dbReference>
<proteinExistence type="predicted"/>
<dbReference type="CDD" id="cd06170">
    <property type="entry name" value="LuxR_C_like"/>
    <property type="match status" value="1"/>
</dbReference>
<dbReference type="AlphaFoldDB" id="A0AAU9EJ35"/>
<dbReference type="RefSeq" id="WP_338601238.1">
    <property type="nucleotide sequence ID" value="NZ_AP028679.1"/>
</dbReference>
<keyword evidence="1" id="KW-0238">DNA-binding</keyword>
<sequence length="229" mass="25666">MNLVMKNREDTSQRNLKVHVAGGQRLTNKLVCGLLSANEGMIPSEGPLDDLPLLIDGGEDQKPDVVLLDYFTPEVQERLHEDGLNLLVSLKGTPTIVFNFGQETHSKKWIVNGVRGVVYAEEKPEIIVKAVMVVSMGHMWFPREAMSKCLSNSWDDKPKQKREEGDLTNREKEVLSLAAEGFSNAAIADKLFISAYTVKVHMQNIYRKIGVPNRVTASIWARKHLDLEA</sequence>
<dbReference type="InterPro" id="IPR000792">
    <property type="entry name" value="Tscrpt_reg_LuxR_C"/>
</dbReference>
<dbReference type="EMBL" id="AP028679">
    <property type="protein sequence ID" value="BEQ16010.1"/>
    <property type="molecule type" value="Genomic_DNA"/>
</dbReference>
<dbReference type="PROSITE" id="PS00622">
    <property type="entry name" value="HTH_LUXR_1"/>
    <property type="match status" value="1"/>
</dbReference>
<dbReference type="KEGG" id="dmp:FAK_30760"/>
<dbReference type="PROSITE" id="PS50043">
    <property type="entry name" value="HTH_LUXR_2"/>
    <property type="match status" value="1"/>
</dbReference>
<feature type="domain" description="HTH luxR-type" evidence="2">
    <location>
        <begin position="160"/>
        <end position="225"/>
    </location>
</feature>
<dbReference type="SUPFAM" id="SSF46894">
    <property type="entry name" value="C-terminal effector domain of the bipartite response regulators"/>
    <property type="match status" value="1"/>
</dbReference>
<dbReference type="Pfam" id="PF00196">
    <property type="entry name" value="GerE"/>
    <property type="match status" value="1"/>
</dbReference>